<sequence length="147" mass="16928">MWLIPGLWNGRYHCPFPGCREMLHLRIALIIYVNWTRLPLPVSRLPGNAALENSINYIRELDEEFFGQVFKDDALDMIMPWGFGVSRLPGNAALENSINYIRELDEEFFGQVFKDDALDMIMPWGFGGGRRHDVPLDYAGFSQETLC</sequence>
<keyword evidence="2" id="KW-1185">Reference proteome</keyword>
<proteinExistence type="predicted"/>
<protein>
    <submittedName>
        <fullName evidence="1">Uncharacterized protein</fullName>
    </submittedName>
</protein>
<accession>A0AAW1JZT2</accession>
<dbReference type="AlphaFoldDB" id="A0AAW1JZT2"/>
<dbReference type="Proteomes" id="UP001458880">
    <property type="component" value="Unassembled WGS sequence"/>
</dbReference>
<evidence type="ECO:0000313" key="1">
    <source>
        <dbReference type="EMBL" id="KAK9710432.1"/>
    </source>
</evidence>
<name>A0AAW1JZT2_POPJA</name>
<comment type="caution">
    <text evidence="1">The sequence shown here is derived from an EMBL/GenBank/DDBJ whole genome shotgun (WGS) entry which is preliminary data.</text>
</comment>
<evidence type="ECO:0000313" key="2">
    <source>
        <dbReference type="Proteomes" id="UP001458880"/>
    </source>
</evidence>
<reference evidence="1 2" key="1">
    <citation type="journal article" date="2024" name="BMC Genomics">
        <title>De novo assembly and annotation of Popillia japonica's genome with initial clues to its potential as an invasive pest.</title>
        <authorList>
            <person name="Cucini C."/>
            <person name="Boschi S."/>
            <person name="Funari R."/>
            <person name="Cardaioli E."/>
            <person name="Iannotti N."/>
            <person name="Marturano G."/>
            <person name="Paoli F."/>
            <person name="Bruttini M."/>
            <person name="Carapelli A."/>
            <person name="Frati F."/>
            <person name="Nardi F."/>
        </authorList>
    </citation>
    <scope>NUCLEOTIDE SEQUENCE [LARGE SCALE GENOMIC DNA]</scope>
    <source>
        <strain evidence="1">DMR45628</strain>
    </source>
</reference>
<gene>
    <name evidence="1" type="ORF">QE152_g26033</name>
</gene>
<dbReference type="EMBL" id="JASPKY010000293">
    <property type="protein sequence ID" value="KAK9710432.1"/>
    <property type="molecule type" value="Genomic_DNA"/>
</dbReference>
<organism evidence="1 2">
    <name type="scientific">Popillia japonica</name>
    <name type="common">Japanese beetle</name>
    <dbReference type="NCBI Taxonomy" id="7064"/>
    <lineage>
        <taxon>Eukaryota</taxon>
        <taxon>Metazoa</taxon>
        <taxon>Ecdysozoa</taxon>
        <taxon>Arthropoda</taxon>
        <taxon>Hexapoda</taxon>
        <taxon>Insecta</taxon>
        <taxon>Pterygota</taxon>
        <taxon>Neoptera</taxon>
        <taxon>Endopterygota</taxon>
        <taxon>Coleoptera</taxon>
        <taxon>Polyphaga</taxon>
        <taxon>Scarabaeiformia</taxon>
        <taxon>Scarabaeidae</taxon>
        <taxon>Rutelinae</taxon>
        <taxon>Popillia</taxon>
    </lineage>
</organism>